<dbReference type="InterPro" id="IPR001478">
    <property type="entry name" value="PDZ"/>
</dbReference>
<dbReference type="Pfam" id="PF13180">
    <property type="entry name" value="PDZ_2"/>
    <property type="match status" value="1"/>
</dbReference>
<evidence type="ECO:0000256" key="4">
    <source>
        <dbReference type="SAM" id="Phobius"/>
    </source>
</evidence>
<organism evidence="6 7">
    <name type="scientific">[Mycobacterium] manitobense</name>
    <dbReference type="NCBI Taxonomy" id="190147"/>
    <lineage>
        <taxon>Bacteria</taxon>
        <taxon>Bacillati</taxon>
        <taxon>Actinomycetota</taxon>
        <taxon>Actinomycetes</taxon>
        <taxon>Mycobacteriales</taxon>
        <taxon>Mycobacteriaceae</taxon>
        <taxon>Mycolicibacterium</taxon>
    </lineage>
</organism>
<dbReference type="GO" id="GO:0006508">
    <property type="term" value="P:proteolysis"/>
    <property type="evidence" value="ECO:0007669"/>
    <property type="project" value="UniProtKB-KW"/>
</dbReference>
<dbReference type="PANTHER" id="PTHR43343:SF3">
    <property type="entry name" value="PROTEASE DO-LIKE 8, CHLOROPLASTIC"/>
    <property type="match status" value="1"/>
</dbReference>
<dbReference type="Proteomes" id="UP001140293">
    <property type="component" value="Unassembled WGS sequence"/>
</dbReference>
<dbReference type="InterPro" id="IPR009003">
    <property type="entry name" value="Peptidase_S1_PA"/>
</dbReference>
<reference evidence="6" key="2">
    <citation type="journal article" date="2022" name="BMC Genomics">
        <title>Comparative genome analysis of mycobacteria focusing on tRNA and non-coding RNA.</title>
        <authorList>
            <person name="Behra P.R.K."/>
            <person name="Pettersson B.M.F."/>
            <person name="Ramesh M."/>
            <person name="Das S."/>
            <person name="Dasgupta S."/>
            <person name="Kirsebom L.A."/>
        </authorList>
    </citation>
    <scope>NUCLEOTIDE SEQUENCE</scope>
    <source>
        <strain evidence="6">DSM 44615</strain>
    </source>
</reference>
<evidence type="ECO:0000256" key="2">
    <source>
        <dbReference type="ARBA" id="ARBA00022801"/>
    </source>
</evidence>
<accession>A0A9X2YQG8</accession>
<feature type="transmembrane region" description="Helical" evidence="4">
    <location>
        <begin position="127"/>
        <end position="147"/>
    </location>
</feature>
<dbReference type="InterPro" id="IPR036034">
    <property type="entry name" value="PDZ_sf"/>
</dbReference>
<gene>
    <name evidence="6" type="ORF">H7I41_21545</name>
</gene>
<reference evidence="6" key="1">
    <citation type="submission" date="2020-07" db="EMBL/GenBank/DDBJ databases">
        <authorList>
            <person name="Pettersson B.M.F."/>
            <person name="Behra P.R.K."/>
            <person name="Ramesh M."/>
            <person name="Das S."/>
            <person name="Dasgupta S."/>
            <person name="Kirsebom L.A."/>
        </authorList>
    </citation>
    <scope>NUCLEOTIDE SEQUENCE</scope>
    <source>
        <strain evidence="6">DSM 44615</strain>
    </source>
</reference>
<dbReference type="AlphaFoldDB" id="A0A9X2YQG8"/>
<feature type="region of interest" description="Disordered" evidence="3">
    <location>
        <begin position="1"/>
        <end position="110"/>
    </location>
</feature>
<dbReference type="PANTHER" id="PTHR43343">
    <property type="entry name" value="PEPTIDASE S12"/>
    <property type="match status" value="1"/>
</dbReference>
<keyword evidence="4" id="KW-0812">Transmembrane</keyword>
<evidence type="ECO:0000313" key="6">
    <source>
        <dbReference type="EMBL" id="MCV7172505.1"/>
    </source>
</evidence>
<comment type="caution">
    <text evidence="6">The sequence shown here is derived from an EMBL/GenBank/DDBJ whole genome shotgun (WGS) entry which is preliminary data.</text>
</comment>
<dbReference type="EMBL" id="JACKSJ010000186">
    <property type="protein sequence ID" value="MCV7172505.1"/>
    <property type="molecule type" value="Genomic_DNA"/>
</dbReference>
<proteinExistence type="predicted"/>
<dbReference type="Gene3D" id="2.40.10.120">
    <property type="match status" value="1"/>
</dbReference>
<dbReference type="InterPro" id="IPR001940">
    <property type="entry name" value="Peptidase_S1C"/>
</dbReference>
<keyword evidence="1" id="KW-0645">Protease</keyword>
<feature type="compositionally biased region" description="Pro residues" evidence="3">
    <location>
        <begin position="97"/>
        <end position="108"/>
    </location>
</feature>
<feature type="domain" description="PDZ" evidence="5">
    <location>
        <begin position="390"/>
        <end position="470"/>
    </location>
</feature>
<dbReference type="PRINTS" id="PR00834">
    <property type="entry name" value="PROTEASES2C"/>
</dbReference>
<evidence type="ECO:0000256" key="3">
    <source>
        <dbReference type="SAM" id="MobiDB-lite"/>
    </source>
</evidence>
<dbReference type="Pfam" id="PF13365">
    <property type="entry name" value="Trypsin_2"/>
    <property type="match status" value="1"/>
</dbReference>
<keyword evidence="4" id="KW-0472">Membrane</keyword>
<evidence type="ECO:0000259" key="5">
    <source>
        <dbReference type="Pfam" id="PF13180"/>
    </source>
</evidence>
<dbReference type="SUPFAM" id="SSF50494">
    <property type="entry name" value="Trypsin-like serine proteases"/>
    <property type="match status" value="1"/>
</dbReference>
<sequence length="480" mass="48941">MTDEDQSAANGTTARSGSPSDPDPATRRVFGRPDGVEGAFAGPDRTPADGPDTPTNQSPEPVLAAAFGRADADDGRSDDASEAVAVQPAYDEATPAAAPPPPPAPPEVRGPKLGVRDLLFSGQVSRFALVVVAVLAILSGLLGGWIGSKTTSVIEAFTTPKVELSQSDPDEAPEGRFARVAAAVADSVVTIEAMGDSRGSQGSGVVVDGRGYIITNSHVVAEAARKPKETKLTVIFNDGKTVPANLVGHDPDTDLAVLKVDNVDNLTVARLGNSDALRVGQEVIAAGAPLGLRSTDTQGIISALDRAVAVPRDESGDESTVIAAVQTDASINQGNSGGPLINMDGEVIGINSAAKSPSGSSSGLGFAIPVNEVARVASALMRDGFIAHPTIGVEAKTVGDEAEGGAQIQKVKSGSAAERAGLKQNDIAVKLGDREITDLNSFIVAVRQLEVGKDAPLEVLRDGKPVTLTIAPDAGEPSTN</sequence>
<keyword evidence="4" id="KW-1133">Transmembrane helix</keyword>
<dbReference type="Gene3D" id="2.30.42.10">
    <property type="match status" value="1"/>
</dbReference>
<evidence type="ECO:0000313" key="7">
    <source>
        <dbReference type="Proteomes" id="UP001140293"/>
    </source>
</evidence>
<dbReference type="SUPFAM" id="SSF50156">
    <property type="entry name" value="PDZ domain-like"/>
    <property type="match status" value="1"/>
</dbReference>
<dbReference type="GO" id="GO:0004252">
    <property type="term" value="F:serine-type endopeptidase activity"/>
    <property type="evidence" value="ECO:0007669"/>
    <property type="project" value="InterPro"/>
</dbReference>
<dbReference type="RefSeq" id="WP_264014682.1">
    <property type="nucleotide sequence ID" value="NZ_JACKSJ010000186.1"/>
</dbReference>
<name>A0A9X2YQG8_9MYCO</name>
<keyword evidence="7" id="KW-1185">Reference proteome</keyword>
<evidence type="ECO:0000256" key="1">
    <source>
        <dbReference type="ARBA" id="ARBA00022670"/>
    </source>
</evidence>
<feature type="compositionally biased region" description="Polar residues" evidence="3">
    <location>
        <begin position="7"/>
        <end position="19"/>
    </location>
</feature>
<feature type="compositionally biased region" description="Basic and acidic residues" evidence="3">
    <location>
        <begin position="70"/>
        <end position="79"/>
    </location>
</feature>
<protein>
    <submittedName>
        <fullName evidence="6">Trypsin-like peptidase domain-containing protein</fullName>
    </submittedName>
</protein>
<dbReference type="InterPro" id="IPR051201">
    <property type="entry name" value="Chloro_Bact_Ser_Proteases"/>
</dbReference>
<keyword evidence="2" id="KW-0378">Hydrolase</keyword>